<reference evidence="2 3" key="1">
    <citation type="journal article" date="2018" name="Nat. Biotechnol.">
        <title>A standardized bacterial taxonomy based on genome phylogeny substantially revises the tree of life.</title>
        <authorList>
            <person name="Parks D.H."/>
            <person name="Chuvochina M."/>
            <person name="Waite D.W."/>
            <person name="Rinke C."/>
            <person name="Skarshewski A."/>
            <person name="Chaumeil P.A."/>
            <person name="Hugenholtz P."/>
        </authorList>
    </citation>
    <scope>NUCLEOTIDE SEQUENCE [LARGE SCALE GENOMIC DNA]</scope>
    <source>
        <strain evidence="2">UBA9169</strain>
    </source>
</reference>
<feature type="region of interest" description="Disordered" evidence="1">
    <location>
        <begin position="56"/>
        <end position="84"/>
    </location>
</feature>
<name>A0A348W771_9RHOB</name>
<evidence type="ECO:0000313" key="2">
    <source>
        <dbReference type="EMBL" id="HAR50383.1"/>
    </source>
</evidence>
<evidence type="ECO:0000313" key="3">
    <source>
        <dbReference type="Proteomes" id="UP000264719"/>
    </source>
</evidence>
<protein>
    <submittedName>
        <fullName evidence="2">Uncharacterized protein</fullName>
    </submittedName>
</protein>
<organism evidence="2 3">
    <name type="scientific">Roseovarius nubinhibens</name>
    <dbReference type="NCBI Taxonomy" id="314263"/>
    <lineage>
        <taxon>Bacteria</taxon>
        <taxon>Pseudomonadati</taxon>
        <taxon>Pseudomonadota</taxon>
        <taxon>Alphaproteobacteria</taxon>
        <taxon>Rhodobacterales</taxon>
        <taxon>Roseobacteraceae</taxon>
        <taxon>Roseovarius</taxon>
    </lineage>
</organism>
<accession>A0A348W771</accession>
<gene>
    <name evidence="2" type="ORF">DCS45_00720</name>
</gene>
<sequence>MSRLALSARLPVSWTTQHDAQLLQAAGKYARIEALARQWGVAERVLLARWHRLRGSAPVGKRPDLDKAPLSAGRTQWLRSEAEA</sequence>
<dbReference type="EMBL" id="DMVW01000012">
    <property type="protein sequence ID" value="HAR50383.1"/>
    <property type="molecule type" value="Genomic_DNA"/>
</dbReference>
<proteinExistence type="predicted"/>
<dbReference type="RefSeq" id="WP_339853401.1">
    <property type="nucleotide sequence ID" value="NZ_CAXAXR010000005.1"/>
</dbReference>
<dbReference type="AlphaFoldDB" id="A0A348W771"/>
<comment type="caution">
    <text evidence="2">The sequence shown here is derived from an EMBL/GenBank/DDBJ whole genome shotgun (WGS) entry which is preliminary data.</text>
</comment>
<dbReference type="Proteomes" id="UP000264719">
    <property type="component" value="Unassembled WGS sequence"/>
</dbReference>
<evidence type="ECO:0000256" key="1">
    <source>
        <dbReference type="SAM" id="MobiDB-lite"/>
    </source>
</evidence>